<name>A0ACC7RG19_9VIBR</name>
<gene>
    <name evidence="1" type="ORF">REH74_025700</name>
</gene>
<evidence type="ECO:0000313" key="2">
    <source>
        <dbReference type="Proteomes" id="UP001354073"/>
    </source>
</evidence>
<evidence type="ECO:0000313" key="1">
    <source>
        <dbReference type="EMBL" id="MGI1900925.1"/>
    </source>
</evidence>
<reference evidence="1" key="1">
    <citation type="submission" date="2024-11" db="EMBL/GenBank/DDBJ databases">
        <title>Identification of new Vibrio campbellii strains harboring the pVA1 plasmid isolated from Penaeus vannamei postlarvae affected by outbreaks of acute hepatopancreatic necrosis disease (AHPND) in Mexico.</title>
        <authorList>
            <person name="Gomez-Gil B."/>
            <person name="Enciso-Ibarra J."/>
        </authorList>
    </citation>
    <scope>NUCLEOTIDE SEQUENCE</scope>
    <source>
        <strain evidence="1">M270204</strain>
    </source>
</reference>
<organism evidence="1 2">
    <name type="scientific">Vibrio campbellii</name>
    <dbReference type="NCBI Taxonomy" id="680"/>
    <lineage>
        <taxon>Bacteria</taxon>
        <taxon>Pseudomonadati</taxon>
        <taxon>Pseudomonadota</taxon>
        <taxon>Gammaproteobacteria</taxon>
        <taxon>Vibrionales</taxon>
        <taxon>Vibrionaceae</taxon>
        <taxon>Vibrio</taxon>
    </lineage>
</organism>
<accession>A0ACC7RG19</accession>
<dbReference type="Proteomes" id="UP001354073">
    <property type="component" value="Unassembled WGS sequence"/>
</dbReference>
<feature type="non-terminal residue" evidence="1">
    <location>
        <position position="1"/>
    </location>
</feature>
<comment type="caution">
    <text evidence="1">The sequence shown here is derived from an EMBL/GenBank/DDBJ whole genome shotgun (WGS) entry which is preliminary data.</text>
</comment>
<dbReference type="EMBL" id="JAVHXJ020000265">
    <property type="protein sequence ID" value="MGI1900925.1"/>
    <property type="molecule type" value="Genomic_DNA"/>
</dbReference>
<protein>
    <submittedName>
        <fullName evidence="1">Uncharacterized protein</fullName>
    </submittedName>
</protein>
<sequence>RCGCSYRTIRVIVTSSTTVSFIALNPFKAIFPLIFTSWMAVLNTKIAIQFIPLILTLYQPIFGLKIHFSHRISNSFYSPQQCSPTQPKTLIK</sequence>
<proteinExistence type="predicted"/>